<evidence type="ECO:0000259" key="5">
    <source>
        <dbReference type="Pfam" id="PF13088"/>
    </source>
</evidence>
<proteinExistence type="inferred from homology"/>
<evidence type="ECO:0000256" key="2">
    <source>
        <dbReference type="ARBA" id="ARBA00009348"/>
    </source>
</evidence>
<dbReference type="GO" id="GO:0004308">
    <property type="term" value="F:exo-alpha-sialidase activity"/>
    <property type="evidence" value="ECO:0007669"/>
    <property type="project" value="UniProtKB-EC"/>
</dbReference>
<feature type="compositionally biased region" description="Polar residues" evidence="4">
    <location>
        <begin position="7"/>
        <end position="27"/>
    </location>
</feature>
<keyword evidence="7" id="KW-1185">Reference proteome</keyword>
<dbReference type="InterPro" id="IPR026856">
    <property type="entry name" value="Sialidase_fam"/>
</dbReference>
<dbReference type="GO" id="GO:0016020">
    <property type="term" value="C:membrane"/>
    <property type="evidence" value="ECO:0007669"/>
    <property type="project" value="TreeGrafter"/>
</dbReference>
<organism evidence="6 7">
    <name type="scientific">Nonomuraea montanisoli</name>
    <dbReference type="NCBI Taxonomy" id="2741721"/>
    <lineage>
        <taxon>Bacteria</taxon>
        <taxon>Bacillati</taxon>
        <taxon>Actinomycetota</taxon>
        <taxon>Actinomycetes</taxon>
        <taxon>Streptosporangiales</taxon>
        <taxon>Streptosporangiaceae</taxon>
        <taxon>Nonomuraea</taxon>
    </lineage>
</organism>
<evidence type="ECO:0000313" key="7">
    <source>
        <dbReference type="Proteomes" id="UP000586042"/>
    </source>
</evidence>
<dbReference type="SUPFAM" id="SSF50939">
    <property type="entry name" value="Sialidases"/>
    <property type="match status" value="1"/>
</dbReference>
<feature type="region of interest" description="Disordered" evidence="4">
    <location>
        <begin position="1"/>
        <end position="29"/>
    </location>
</feature>
<evidence type="ECO:0000256" key="3">
    <source>
        <dbReference type="ARBA" id="ARBA00012733"/>
    </source>
</evidence>
<dbReference type="RefSeq" id="WP_175591645.1">
    <property type="nucleotide sequence ID" value="NZ_JABWGN010000008.1"/>
</dbReference>
<evidence type="ECO:0000256" key="4">
    <source>
        <dbReference type="SAM" id="MobiDB-lite"/>
    </source>
</evidence>
<dbReference type="CDD" id="cd15482">
    <property type="entry name" value="Sialidase_non-viral"/>
    <property type="match status" value="1"/>
</dbReference>
<accession>A0A7Y6I9L1</accession>
<comment type="catalytic activity">
    <reaction evidence="1">
        <text>Hydrolysis of alpha-(2-&gt;3)-, alpha-(2-&gt;6)-, alpha-(2-&gt;8)- glycosidic linkages of terminal sialic acid residues in oligosaccharides, glycoproteins, glycolipids, colominic acid and synthetic substrates.</text>
        <dbReference type="EC" id="3.2.1.18"/>
    </reaction>
</comment>
<dbReference type="GO" id="GO:0006689">
    <property type="term" value="P:ganglioside catabolic process"/>
    <property type="evidence" value="ECO:0007669"/>
    <property type="project" value="TreeGrafter"/>
</dbReference>
<reference evidence="6 7" key="1">
    <citation type="submission" date="2020-06" db="EMBL/GenBank/DDBJ databases">
        <title>Nonomuraea sp. SMC257, a novel actinomycete isolated from soil.</title>
        <authorList>
            <person name="Chanama M."/>
        </authorList>
    </citation>
    <scope>NUCLEOTIDE SEQUENCE [LARGE SCALE GENOMIC DNA]</scope>
    <source>
        <strain evidence="6 7">SMC257</strain>
    </source>
</reference>
<feature type="domain" description="Sialidase" evidence="5">
    <location>
        <begin position="51"/>
        <end position="359"/>
    </location>
</feature>
<evidence type="ECO:0000313" key="6">
    <source>
        <dbReference type="EMBL" id="NUW34213.1"/>
    </source>
</evidence>
<dbReference type="EMBL" id="JABWGN010000008">
    <property type="protein sequence ID" value="NUW34213.1"/>
    <property type="molecule type" value="Genomic_DNA"/>
</dbReference>
<comment type="caution">
    <text evidence="6">The sequence shown here is derived from an EMBL/GenBank/DDBJ whole genome shotgun (WGS) entry which is preliminary data.</text>
</comment>
<dbReference type="InterPro" id="IPR011040">
    <property type="entry name" value="Sialidase"/>
</dbReference>
<evidence type="ECO:0000256" key="1">
    <source>
        <dbReference type="ARBA" id="ARBA00000427"/>
    </source>
</evidence>
<sequence length="386" mass="40658">MPAHPTSVPNQAGTPASVPNQAGTATSVPYRAGTEGYHTFRIPAAVVTPAGTVLAFAEGRRDSAGDAGRIDLVLRRSSDGGATWGPLQVVAREPRGGTAGNPAPVVTRDGRVVLVHVRNAASATEERIRRGQVAAADGRRVYVQTSQDDGTTWSEPREITSAVKKPEWRWYATGPGHAVELRQGPAAGRIVVPANHSIPPAGADNGTEGKYNGGHALLSDDGGRSWSIGYIDDRPDGYVNVNETTAAELPGGRLYLNCRTDSTAPGTRADAYSADGGRTLERPFRPQAGVVCPVVECSVLAWDDPRVLLLSGPGSPDARAVMTVRVSHDDGVTWRTAYTVSGLPAAYSDLVRVDAGTVGLLFETGDFSAYETIAFRRVPIADLRGT</sequence>
<dbReference type="EC" id="3.2.1.18" evidence="3"/>
<dbReference type="Gene3D" id="2.120.10.10">
    <property type="match status" value="1"/>
</dbReference>
<name>A0A7Y6I9L1_9ACTN</name>
<dbReference type="Pfam" id="PF13088">
    <property type="entry name" value="BNR_2"/>
    <property type="match status" value="1"/>
</dbReference>
<dbReference type="PANTHER" id="PTHR10628:SF30">
    <property type="entry name" value="EXO-ALPHA-SIALIDASE"/>
    <property type="match status" value="1"/>
</dbReference>
<dbReference type="Proteomes" id="UP000586042">
    <property type="component" value="Unassembled WGS sequence"/>
</dbReference>
<dbReference type="GO" id="GO:0005737">
    <property type="term" value="C:cytoplasm"/>
    <property type="evidence" value="ECO:0007669"/>
    <property type="project" value="TreeGrafter"/>
</dbReference>
<protein>
    <recommendedName>
        <fullName evidence="3">exo-alpha-sialidase</fullName>
        <ecNumber evidence="3">3.2.1.18</ecNumber>
    </recommendedName>
</protein>
<comment type="similarity">
    <text evidence="2">Belongs to the glycosyl hydrolase 33 family.</text>
</comment>
<dbReference type="InterPro" id="IPR036278">
    <property type="entry name" value="Sialidase_sf"/>
</dbReference>
<gene>
    <name evidence="6" type="ORF">HTZ77_22650</name>
</gene>
<dbReference type="AlphaFoldDB" id="A0A7Y6I9L1"/>
<dbReference type="GO" id="GO:0009313">
    <property type="term" value="P:oligosaccharide catabolic process"/>
    <property type="evidence" value="ECO:0007669"/>
    <property type="project" value="TreeGrafter"/>
</dbReference>
<dbReference type="PANTHER" id="PTHR10628">
    <property type="entry name" value="SIALIDASE"/>
    <property type="match status" value="1"/>
</dbReference>